<dbReference type="NCBIfam" id="NF009983">
    <property type="entry name" value="PRK13449.1"/>
    <property type="match status" value="1"/>
</dbReference>
<dbReference type="InterPro" id="IPR036771">
    <property type="entry name" value="ATPsynth_dsu/esu_N"/>
</dbReference>
<dbReference type="GO" id="GO:0012505">
    <property type="term" value="C:endomembrane system"/>
    <property type="evidence" value="ECO:0007669"/>
    <property type="project" value="UniProtKB-SubCell"/>
</dbReference>
<dbReference type="GO" id="GO:0005524">
    <property type="term" value="F:ATP binding"/>
    <property type="evidence" value="ECO:0007669"/>
    <property type="project" value="UniProtKB-UniRule"/>
</dbReference>
<dbReference type="Gene3D" id="2.60.15.10">
    <property type="entry name" value="F0F1 ATP synthase delta/epsilon subunit, N-terminal"/>
    <property type="match status" value="1"/>
</dbReference>
<comment type="caution">
    <text evidence="13">The sequence shown here is derived from an EMBL/GenBank/DDBJ whole genome shotgun (WGS) entry which is preliminary data.</text>
</comment>
<comment type="function">
    <text evidence="1 10">Produces ATP from ADP in the presence of a proton gradient across the membrane.</text>
</comment>
<keyword evidence="8 10" id="KW-0139">CF(1)</keyword>
<evidence type="ECO:0000256" key="3">
    <source>
        <dbReference type="ARBA" id="ARBA00005712"/>
    </source>
</evidence>
<evidence type="ECO:0000256" key="9">
    <source>
        <dbReference type="ARBA" id="ARBA00023310"/>
    </source>
</evidence>
<evidence type="ECO:0000259" key="12">
    <source>
        <dbReference type="Pfam" id="PF02823"/>
    </source>
</evidence>
<dbReference type="PANTHER" id="PTHR13822">
    <property type="entry name" value="ATP SYNTHASE DELTA/EPSILON CHAIN"/>
    <property type="match status" value="1"/>
</dbReference>
<keyword evidence="6 10" id="KW-0406">Ion transport</keyword>
<evidence type="ECO:0000256" key="11">
    <source>
        <dbReference type="RuleBase" id="RU003656"/>
    </source>
</evidence>
<dbReference type="Pfam" id="PF02823">
    <property type="entry name" value="ATP-synt_DE_N"/>
    <property type="match status" value="1"/>
</dbReference>
<evidence type="ECO:0000256" key="7">
    <source>
        <dbReference type="ARBA" id="ARBA00023136"/>
    </source>
</evidence>
<comment type="subunit">
    <text evidence="10 11">F-type ATPases have 2 components, CF(1) - the catalytic core - and CF(0) - the membrane proton channel. CF(1) has five subunits: alpha(3), beta(3), gamma(1), delta(1), epsilon(1). CF(0) has three main subunits: a, b and c.</text>
</comment>
<reference evidence="13" key="1">
    <citation type="journal article" date="2020" name="mSystems">
        <title>Genome- and Community-Level Interaction Insights into Carbon Utilization and Element Cycling Functions of Hydrothermarchaeota in Hydrothermal Sediment.</title>
        <authorList>
            <person name="Zhou Z."/>
            <person name="Liu Y."/>
            <person name="Xu W."/>
            <person name="Pan J."/>
            <person name="Luo Z.H."/>
            <person name="Li M."/>
        </authorList>
    </citation>
    <scope>NUCLEOTIDE SEQUENCE [LARGE SCALE GENOMIC DNA]</scope>
    <source>
        <strain evidence="13">HyVt-489</strain>
    </source>
</reference>
<keyword evidence="4 10" id="KW-0813">Transport</keyword>
<feature type="domain" description="ATP synthase F1 complex delta/epsilon subunit N-terminal" evidence="12">
    <location>
        <begin position="5"/>
        <end position="82"/>
    </location>
</feature>
<keyword evidence="5 10" id="KW-0375">Hydrogen ion transport</keyword>
<dbReference type="SUPFAM" id="SSF51344">
    <property type="entry name" value="Epsilon subunit of F1F0-ATP synthase N-terminal domain"/>
    <property type="match status" value="1"/>
</dbReference>
<dbReference type="PANTHER" id="PTHR13822:SF10">
    <property type="entry name" value="ATP SYNTHASE EPSILON CHAIN, CHLOROPLASTIC"/>
    <property type="match status" value="1"/>
</dbReference>
<comment type="similarity">
    <text evidence="3 10 11">Belongs to the ATPase epsilon chain family.</text>
</comment>
<dbReference type="AlphaFoldDB" id="A0A7C3GCF5"/>
<evidence type="ECO:0000256" key="5">
    <source>
        <dbReference type="ARBA" id="ARBA00022781"/>
    </source>
</evidence>
<protein>
    <recommendedName>
        <fullName evidence="10">ATP synthase epsilon chain</fullName>
    </recommendedName>
    <alternativeName>
        <fullName evidence="10">ATP synthase F1 sector epsilon subunit</fullName>
    </alternativeName>
    <alternativeName>
        <fullName evidence="10">F-ATPase epsilon subunit</fullName>
    </alternativeName>
</protein>
<organism evidence="13">
    <name type="scientific">Hellea balneolensis</name>
    <dbReference type="NCBI Taxonomy" id="287478"/>
    <lineage>
        <taxon>Bacteria</taxon>
        <taxon>Pseudomonadati</taxon>
        <taxon>Pseudomonadota</taxon>
        <taxon>Alphaproteobacteria</taxon>
        <taxon>Maricaulales</taxon>
        <taxon>Robiginitomaculaceae</taxon>
        <taxon>Hellea</taxon>
    </lineage>
</organism>
<evidence type="ECO:0000313" key="13">
    <source>
        <dbReference type="EMBL" id="HFB54335.1"/>
    </source>
</evidence>
<dbReference type="GO" id="GO:0046933">
    <property type="term" value="F:proton-transporting ATP synthase activity, rotational mechanism"/>
    <property type="evidence" value="ECO:0007669"/>
    <property type="project" value="UniProtKB-UniRule"/>
</dbReference>
<keyword evidence="10" id="KW-1003">Cell membrane</keyword>
<dbReference type="InterPro" id="IPR020546">
    <property type="entry name" value="ATP_synth_F1_dsu/esu_N"/>
</dbReference>
<keyword evidence="7 10" id="KW-0472">Membrane</keyword>
<keyword evidence="9 10" id="KW-0066">ATP synthesis</keyword>
<dbReference type="GO" id="GO:0045259">
    <property type="term" value="C:proton-transporting ATP synthase complex"/>
    <property type="evidence" value="ECO:0007669"/>
    <property type="project" value="UniProtKB-KW"/>
</dbReference>
<proteinExistence type="inferred from homology"/>
<accession>A0A7C3GCF5</accession>
<evidence type="ECO:0000256" key="6">
    <source>
        <dbReference type="ARBA" id="ARBA00023065"/>
    </source>
</evidence>
<evidence type="ECO:0000256" key="8">
    <source>
        <dbReference type="ARBA" id="ARBA00023196"/>
    </source>
</evidence>
<dbReference type="Proteomes" id="UP000886042">
    <property type="component" value="Unassembled WGS sequence"/>
</dbReference>
<dbReference type="CDD" id="cd12152">
    <property type="entry name" value="F1-ATPase_delta"/>
    <property type="match status" value="1"/>
</dbReference>
<evidence type="ECO:0000256" key="2">
    <source>
        <dbReference type="ARBA" id="ARBA00004184"/>
    </source>
</evidence>
<dbReference type="HAMAP" id="MF_00530">
    <property type="entry name" value="ATP_synth_epsil_bac"/>
    <property type="match status" value="1"/>
</dbReference>
<name>A0A7C3GCF5_9PROT</name>
<evidence type="ECO:0000256" key="1">
    <source>
        <dbReference type="ARBA" id="ARBA00003543"/>
    </source>
</evidence>
<evidence type="ECO:0000256" key="10">
    <source>
        <dbReference type="HAMAP-Rule" id="MF_00530"/>
    </source>
</evidence>
<dbReference type="EMBL" id="DRMN01000022">
    <property type="protein sequence ID" value="HFB54335.1"/>
    <property type="molecule type" value="Genomic_DNA"/>
</dbReference>
<dbReference type="GO" id="GO:0005886">
    <property type="term" value="C:plasma membrane"/>
    <property type="evidence" value="ECO:0007669"/>
    <property type="project" value="UniProtKB-SubCell"/>
</dbReference>
<gene>
    <name evidence="10" type="primary">atpC</name>
    <name evidence="13" type="ORF">ENJ46_00305</name>
</gene>
<sequence>MADKLQFSLVSPEAELFTGLVDQVDVPGTEGDFGVFADHAPFMAAIRTGAITVYNDGAETKYMIQGGFADVMPEGLTILAEQCTPLSDLSAETLSADIAEAEQLLAETEGDATLDIAQHLDGLKQLQEQI</sequence>
<dbReference type="InterPro" id="IPR001469">
    <property type="entry name" value="ATP_synth_F1_dsu/esu"/>
</dbReference>
<evidence type="ECO:0000256" key="4">
    <source>
        <dbReference type="ARBA" id="ARBA00022448"/>
    </source>
</evidence>
<dbReference type="NCBIfam" id="TIGR01216">
    <property type="entry name" value="ATP_synt_epsi"/>
    <property type="match status" value="1"/>
</dbReference>
<comment type="subcellular location">
    <subcellularLocation>
        <location evidence="10">Cell membrane</location>
        <topology evidence="10">Peripheral membrane protein</topology>
    </subcellularLocation>
    <subcellularLocation>
        <location evidence="2">Endomembrane system</location>
        <topology evidence="2">Peripheral membrane protein</topology>
    </subcellularLocation>
</comment>